<organism evidence="3 4">
    <name type="scientific">Phytophthora fragariaefolia</name>
    <dbReference type="NCBI Taxonomy" id="1490495"/>
    <lineage>
        <taxon>Eukaryota</taxon>
        <taxon>Sar</taxon>
        <taxon>Stramenopiles</taxon>
        <taxon>Oomycota</taxon>
        <taxon>Peronosporomycetes</taxon>
        <taxon>Peronosporales</taxon>
        <taxon>Peronosporaceae</taxon>
        <taxon>Phytophthora</taxon>
    </lineage>
</organism>
<dbReference type="Proteomes" id="UP001165121">
    <property type="component" value="Unassembled WGS sequence"/>
</dbReference>
<dbReference type="InterPro" id="IPR043128">
    <property type="entry name" value="Rev_trsase/Diguanyl_cyclase"/>
</dbReference>
<dbReference type="GO" id="GO:0016787">
    <property type="term" value="F:hydrolase activity"/>
    <property type="evidence" value="ECO:0007669"/>
    <property type="project" value="UniProtKB-KW"/>
</dbReference>
<dbReference type="GO" id="GO:0003964">
    <property type="term" value="F:RNA-directed DNA polymerase activity"/>
    <property type="evidence" value="ECO:0007669"/>
    <property type="project" value="UniProtKB-KW"/>
</dbReference>
<evidence type="ECO:0000259" key="2">
    <source>
        <dbReference type="Pfam" id="PF17919"/>
    </source>
</evidence>
<protein>
    <submittedName>
        <fullName evidence="3">Unnamed protein product</fullName>
    </submittedName>
</protein>
<keyword evidence="1" id="KW-0511">Multifunctional enzyme</keyword>
<sequence length="290" mass="33098">MQTYFDDIFVHSRVSAEKTAVEVHLDHLLEVLLCMPENRLYANINKCFFGAEEIPFLVCFLGKDGVHADPETVSAITQWPAPTSQKDLRKWLGLTNYLHKYSANYADMARPLTNLLKKDALWSWTTEAQQAFEAIKRWMKGAPILALPGDDRPFSVVCDASDFAIGCSLLQADAEDWEHVIAFQSRESKAAEKNYPVHDKEPLAMKYALVKFRVHLLGRKPFVIYTDHASLRPATSSPHLSLRMARWLSFYAKYNFTVEYKPGMQNVLVDALSRRPDYVLAHLAYLESPL</sequence>
<keyword evidence="4" id="KW-1185">Reference proteome</keyword>
<proteinExistence type="predicted"/>
<name>A0A9W7D0D6_9STRA</name>
<feature type="domain" description="Reverse transcriptase/retrotransposon-derived protein RNase H-like" evidence="2">
    <location>
        <begin position="124"/>
        <end position="223"/>
    </location>
</feature>
<evidence type="ECO:0000256" key="1">
    <source>
        <dbReference type="ARBA" id="ARBA00023268"/>
    </source>
</evidence>
<dbReference type="InterPro" id="IPR043502">
    <property type="entry name" value="DNA/RNA_pol_sf"/>
</dbReference>
<dbReference type="FunFam" id="3.30.70.270:FF:000020">
    <property type="entry name" value="Transposon Tf2-6 polyprotein-like Protein"/>
    <property type="match status" value="1"/>
</dbReference>
<dbReference type="InterPro" id="IPR041577">
    <property type="entry name" value="RT_RNaseH_2"/>
</dbReference>
<dbReference type="InterPro" id="IPR050951">
    <property type="entry name" value="Retrovirus_Pol_polyprotein"/>
</dbReference>
<dbReference type="Gene3D" id="3.30.70.270">
    <property type="match status" value="2"/>
</dbReference>
<dbReference type="SUPFAM" id="SSF56672">
    <property type="entry name" value="DNA/RNA polymerases"/>
    <property type="match status" value="1"/>
</dbReference>
<dbReference type="CDD" id="cd09274">
    <property type="entry name" value="RNase_HI_RT_Ty3"/>
    <property type="match status" value="1"/>
</dbReference>
<reference evidence="3" key="1">
    <citation type="submission" date="2023-04" db="EMBL/GenBank/DDBJ databases">
        <title>Phytophthora fragariaefolia NBRC 109709.</title>
        <authorList>
            <person name="Ichikawa N."/>
            <person name="Sato H."/>
            <person name="Tonouchi N."/>
        </authorList>
    </citation>
    <scope>NUCLEOTIDE SEQUENCE</scope>
    <source>
        <strain evidence="3">NBRC 109709</strain>
    </source>
</reference>
<comment type="caution">
    <text evidence="3">The sequence shown here is derived from an EMBL/GenBank/DDBJ whole genome shotgun (WGS) entry which is preliminary data.</text>
</comment>
<evidence type="ECO:0000313" key="4">
    <source>
        <dbReference type="Proteomes" id="UP001165121"/>
    </source>
</evidence>
<dbReference type="PANTHER" id="PTHR37984:SF5">
    <property type="entry name" value="PROTEIN NYNRIN-LIKE"/>
    <property type="match status" value="1"/>
</dbReference>
<dbReference type="OrthoDB" id="425619at2759"/>
<dbReference type="PANTHER" id="PTHR37984">
    <property type="entry name" value="PROTEIN CBG26694"/>
    <property type="match status" value="1"/>
</dbReference>
<dbReference type="AlphaFoldDB" id="A0A9W7D0D6"/>
<dbReference type="Pfam" id="PF17919">
    <property type="entry name" value="RT_RNaseH_2"/>
    <property type="match status" value="1"/>
</dbReference>
<gene>
    <name evidence="3" type="ORF">Pfra01_002009300</name>
</gene>
<evidence type="ECO:0000313" key="3">
    <source>
        <dbReference type="EMBL" id="GMF50369.1"/>
    </source>
</evidence>
<dbReference type="EMBL" id="BSXT01002683">
    <property type="protein sequence ID" value="GMF50369.1"/>
    <property type="molecule type" value="Genomic_DNA"/>
</dbReference>
<dbReference type="GO" id="GO:0004519">
    <property type="term" value="F:endonuclease activity"/>
    <property type="evidence" value="ECO:0007669"/>
    <property type="project" value="UniProtKB-KW"/>
</dbReference>
<accession>A0A9W7D0D6</accession>